<keyword evidence="10" id="KW-0998">Cell outer membrane</keyword>
<dbReference type="HOGENOM" id="CLU_038238_3_0_6"/>
<evidence type="ECO:0000256" key="7">
    <source>
        <dbReference type="ARBA" id="ARBA00023065"/>
    </source>
</evidence>
<keyword evidence="7" id="KW-0406">Ion transport</keyword>
<evidence type="ECO:0000256" key="8">
    <source>
        <dbReference type="ARBA" id="ARBA00023114"/>
    </source>
</evidence>
<keyword evidence="6" id="KW-0732">Signal</keyword>
<reference evidence="12" key="1">
    <citation type="submission" date="2006-08" db="EMBL/GenBank/DDBJ databases">
        <title>Complete sequence of Chromosome1 of Shewanella sp. MR-7.</title>
        <authorList>
            <consortium name="US DOE Joint Genome Institute"/>
            <person name="Copeland A."/>
            <person name="Lucas S."/>
            <person name="Lapidus A."/>
            <person name="Barry K."/>
            <person name="Detter J.C."/>
            <person name="Glavina del Rio T."/>
            <person name="Hammon N."/>
            <person name="Israni S."/>
            <person name="Dalin E."/>
            <person name="Tice H."/>
            <person name="Pitluck S."/>
            <person name="Kiss H."/>
            <person name="Brettin T."/>
            <person name="Bruce D."/>
            <person name="Han C."/>
            <person name="Tapia R."/>
            <person name="Gilna P."/>
            <person name="Schmutz J."/>
            <person name="Larimer F."/>
            <person name="Land M."/>
            <person name="Hauser L."/>
            <person name="Kyrpides N."/>
            <person name="Mikhailova N."/>
            <person name="Nealson K."/>
            <person name="Konstantinidis K."/>
            <person name="Klappenbach J."/>
            <person name="Tiedje J."/>
            <person name="Richardson P."/>
        </authorList>
    </citation>
    <scope>NUCLEOTIDE SEQUENCE</scope>
    <source>
        <strain evidence="12">MR-7</strain>
    </source>
</reference>
<keyword evidence="3" id="KW-0813">Transport</keyword>
<dbReference type="SUPFAM" id="SSF56935">
    <property type="entry name" value="Porins"/>
    <property type="match status" value="1"/>
</dbReference>
<evidence type="ECO:0000256" key="1">
    <source>
        <dbReference type="ARBA" id="ARBA00004571"/>
    </source>
</evidence>
<gene>
    <name evidence="12" type="ordered locus">Shewmr7_2749</name>
</gene>
<keyword evidence="5" id="KW-0812">Transmembrane</keyword>
<dbReference type="GO" id="GO:0046930">
    <property type="term" value="C:pore complex"/>
    <property type="evidence" value="ECO:0007669"/>
    <property type="project" value="UniProtKB-KW"/>
</dbReference>
<comment type="subunit">
    <text evidence="2">Homotrimer.</text>
</comment>
<dbReference type="PANTHER" id="PTHR34501">
    <property type="entry name" value="PROTEIN YDDL-RELATED"/>
    <property type="match status" value="1"/>
</dbReference>
<dbReference type="GO" id="GO:0015288">
    <property type="term" value="F:porin activity"/>
    <property type="evidence" value="ECO:0007669"/>
    <property type="project" value="UniProtKB-KW"/>
</dbReference>
<dbReference type="AlphaFoldDB" id="Q0HT21"/>
<dbReference type="GO" id="GO:0009279">
    <property type="term" value="C:cell outer membrane"/>
    <property type="evidence" value="ECO:0007669"/>
    <property type="project" value="UniProtKB-SubCell"/>
</dbReference>
<proteinExistence type="predicted"/>
<evidence type="ECO:0000256" key="9">
    <source>
        <dbReference type="ARBA" id="ARBA00023136"/>
    </source>
</evidence>
<evidence type="ECO:0000256" key="3">
    <source>
        <dbReference type="ARBA" id="ARBA00022448"/>
    </source>
</evidence>
<keyword evidence="9" id="KW-0472">Membrane</keyword>
<keyword evidence="4" id="KW-1134">Transmembrane beta strand</keyword>
<comment type="subcellular location">
    <subcellularLocation>
        <location evidence="1">Cell outer membrane</location>
        <topology evidence="1">Multi-pass membrane protein</topology>
    </subcellularLocation>
</comment>
<evidence type="ECO:0000259" key="11">
    <source>
        <dbReference type="Pfam" id="PF13609"/>
    </source>
</evidence>
<organism evidence="12">
    <name type="scientific">Shewanella sp. (strain MR-7)</name>
    <dbReference type="NCBI Taxonomy" id="60481"/>
    <lineage>
        <taxon>Bacteria</taxon>
        <taxon>Pseudomonadati</taxon>
        <taxon>Pseudomonadota</taxon>
        <taxon>Gammaproteobacteria</taxon>
        <taxon>Alteromonadales</taxon>
        <taxon>Shewanellaceae</taxon>
        <taxon>Shewanella</taxon>
    </lineage>
</organism>
<dbReference type="InterPro" id="IPR023614">
    <property type="entry name" value="Porin_dom_sf"/>
</dbReference>
<evidence type="ECO:0000256" key="4">
    <source>
        <dbReference type="ARBA" id="ARBA00022452"/>
    </source>
</evidence>
<dbReference type="InterPro" id="IPR050298">
    <property type="entry name" value="Gram-neg_bact_OMP"/>
</dbReference>
<keyword evidence="8" id="KW-0626">Porin</keyword>
<dbReference type="InterPro" id="IPR033900">
    <property type="entry name" value="Gram_neg_porin_domain"/>
</dbReference>
<evidence type="ECO:0000256" key="6">
    <source>
        <dbReference type="ARBA" id="ARBA00022729"/>
    </source>
</evidence>
<evidence type="ECO:0000256" key="10">
    <source>
        <dbReference type="ARBA" id="ARBA00023237"/>
    </source>
</evidence>
<name>Q0HT21_SHESR</name>
<dbReference type="PANTHER" id="PTHR34501:SF9">
    <property type="entry name" value="MAJOR OUTER MEMBRANE PROTEIN P.IA"/>
    <property type="match status" value="1"/>
</dbReference>
<dbReference type="KEGG" id="shm:Shewmr7_2749"/>
<evidence type="ECO:0000313" key="12">
    <source>
        <dbReference type="EMBL" id="ABI43734.1"/>
    </source>
</evidence>
<sequence>MGVNRHDLFKAFFLIINIKLRKRNTMKKEILTASVFAISALPVLADESPSVYGRLDLSVTHSELSSTVYSGTSGVKVGESGTYLENNSSNIGVKGKSAISDGINVVYKMEFGVNNTSNRANDSSKVFSARNTYLGVETAYGTLLVGRNDTVFKTAEGKVDIFGTTNADINQLVSGQTRSADGVWYYSPKLFGLMDINATYLLQDNYGADNELYALSTTLGDKDLKKNPYYFAAAINKGIANIDAYRFVTQVKLGDMKLGGIFQHTESLKFSNMEGDSYFINATYDLWGATLKAEYGQDSSGLGGYFSKLVGPNEQITDVDISQFTLGADKKLTKSTRVYTHFSMYEGEYQMSGITQDIGDDKVITVGVRYVF</sequence>
<dbReference type="Gene3D" id="2.40.160.10">
    <property type="entry name" value="Porin"/>
    <property type="match status" value="1"/>
</dbReference>
<dbReference type="GO" id="GO:0006811">
    <property type="term" value="P:monoatomic ion transport"/>
    <property type="evidence" value="ECO:0007669"/>
    <property type="project" value="UniProtKB-KW"/>
</dbReference>
<evidence type="ECO:0000256" key="2">
    <source>
        <dbReference type="ARBA" id="ARBA00011233"/>
    </source>
</evidence>
<protein>
    <submittedName>
        <fullName evidence="12">Porin, Gram-negative type</fullName>
    </submittedName>
</protein>
<dbReference type="Pfam" id="PF13609">
    <property type="entry name" value="Porin_4"/>
    <property type="match status" value="1"/>
</dbReference>
<feature type="domain" description="Porin" evidence="11">
    <location>
        <begin position="33"/>
        <end position="347"/>
    </location>
</feature>
<dbReference type="EMBL" id="CP000444">
    <property type="protein sequence ID" value="ABI43734.1"/>
    <property type="molecule type" value="Genomic_DNA"/>
</dbReference>
<accession>Q0HT21</accession>
<evidence type="ECO:0000256" key="5">
    <source>
        <dbReference type="ARBA" id="ARBA00022692"/>
    </source>
</evidence>
<dbReference type="CDD" id="cd00342">
    <property type="entry name" value="gram_neg_porins"/>
    <property type="match status" value="1"/>
</dbReference>